<gene>
    <name evidence="2" type="ORF">HAX54_033863</name>
</gene>
<proteinExistence type="predicted"/>
<comment type="caution">
    <text evidence="2">The sequence shown here is derived from an EMBL/GenBank/DDBJ whole genome shotgun (WGS) entry which is preliminary data.</text>
</comment>
<feature type="non-terminal residue" evidence="2">
    <location>
        <position position="1"/>
    </location>
</feature>
<feature type="compositionally biased region" description="Polar residues" evidence="1">
    <location>
        <begin position="39"/>
        <end position="52"/>
    </location>
</feature>
<evidence type="ECO:0000313" key="3">
    <source>
        <dbReference type="Proteomes" id="UP000823775"/>
    </source>
</evidence>
<name>A0ABS8VD20_DATST</name>
<feature type="region of interest" description="Disordered" evidence="1">
    <location>
        <begin position="1"/>
        <end position="52"/>
    </location>
</feature>
<feature type="compositionally biased region" description="Basic and acidic residues" evidence="1">
    <location>
        <begin position="20"/>
        <end position="31"/>
    </location>
</feature>
<keyword evidence="3" id="KW-1185">Reference proteome</keyword>
<evidence type="ECO:0000313" key="2">
    <source>
        <dbReference type="EMBL" id="MCD9645155.1"/>
    </source>
</evidence>
<sequence length="52" mass="5712">GVTKEPTTHQPSDSLLMWRHGSDGESDRRQVCDGPSRVASCSGSTTPRRQRT</sequence>
<organism evidence="2 3">
    <name type="scientific">Datura stramonium</name>
    <name type="common">Jimsonweed</name>
    <name type="synonym">Common thornapple</name>
    <dbReference type="NCBI Taxonomy" id="4076"/>
    <lineage>
        <taxon>Eukaryota</taxon>
        <taxon>Viridiplantae</taxon>
        <taxon>Streptophyta</taxon>
        <taxon>Embryophyta</taxon>
        <taxon>Tracheophyta</taxon>
        <taxon>Spermatophyta</taxon>
        <taxon>Magnoliopsida</taxon>
        <taxon>eudicotyledons</taxon>
        <taxon>Gunneridae</taxon>
        <taxon>Pentapetalae</taxon>
        <taxon>asterids</taxon>
        <taxon>lamiids</taxon>
        <taxon>Solanales</taxon>
        <taxon>Solanaceae</taxon>
        <taxon>Solanoideae</taxon>
        <taxon>Datureae</taxon>
        <taxon>Datura</taxon>
    </lineage>
</organism>
<dbReference type="Proteomes" id="UP000823775">
    <property type="component" value="Unassembled WGS sequence"/>
</dbReference>
<accession>A0ABS8VD20</accession>
<protein>
    <submittedName>
        <fullName evidence="2">Uncharacterized protein</fullName>
    </submittedName>
</protein>
<evidence type="ECO:0000256" key="1">
    <source>
        <dbReference type="SAM" id="MobiDB-lite"/>
    </source>
</evidence>
<dbReference type="EMBL" id="JACEIK010004349">
    <property type="protein sequence ID" value="MCD9645155.1"/>
    <property type="molecule type" value="Genomic_DNA"/>
</dbReference>
<reference evidence="2 3" key="1">
    <citation type="journal article" date="2021" name="BMC Genomics">
        <title>Datura genome reveals duplications of psychoactive alkaloid biosynthetic genes and high mutation rate following tissue culture.</title>
        <authorList>
            <person name="Rajewski A."/>
            <person name="Carter-House D."/>
            <person name="Stajich J."/>
            <person name="Litt A."/>
        </authorList>
    </citation>
    <scope>NUCLEOTIDE SEQUENCE [LARGE SCALE GENOMIC DNA]</scope>
    <source>
        <strain evidence="2">AR-01</strain>
    </source>
</reference>